<dbReference type="EMBL" id="BJND01000099">
    <property type="protein sequence ID" value="GEC10239.1"/>
    <property type="molecule type" value="Genomic_DNA"/>
</dbReference>
<proteinExistence type="predicted"/>
<dbReference type="SMART" id="SM00960">
    <property type="entry name" value="Robl_LC7"/>
    <property type="match status" value="1"/>
</dbReference>
<name>A0A4Y3VX10_9ACTN</name>
<keyword evidence="4" id="KW-1185">Reference proteome</keyword>
<dbReference type="Gene3D" id="3.30.450.30">
    <property type="entry name" value="Dynein light chain 2a, cytoplasmic"/>
    <property type="match status" value="1"/>
</dbReference>
<dbReference type="Proteomes" id="UP000317881">
    <property type="component" value="Unassembled WGS sequence"/>
</dbReference>
<sequence>MPWADIRQTTPTTPPPPSDSLTMTDLQQLLDDCAERVSGIVHIAVVSGDGLPHMLSSGLSRDHADQLAALGSGLASLADGAACVLSGGPVTQLLIDMDDGFLLLVPTGSGHTLAVLTKPDCDIGAIGYEAVLLADAARTALNGPGEERRRPSTAA</sequence>
<reference evidence="3 4" key="1">
    <citation type="submission" date="2019-06" db="EMBL/GenBank/DDBJ databases">
        <title>Whole genome shotgun sequence of Streptomyces spinoverrucosus NBRC 14228.</title>
        <authorList>
            <person name="Hosoyama A."/>
            <person name="Uohara A."/>
            <person name="Ohji S."/>
            <person name="Ichikawa N."/>
        </authorList>
    </citation>
    <scope>NUCLEOTIDE SEQUENCE [LARGE SCALE GENOMIC DNA]</scope>
    <source>
        <strain evidence="3 4">NBRC 14228</strain>
    </source>
</reference>
<dbReference type="InterPro" id="IPR053141">
    <property type="entry name" value="Mycobact_SerProt_Inhib_Rv3364c"/>
</dbReference>
<feature type="domain" description="Roadblock/LAMTOR2" evidence="2">
    <location>
        <begin position="26"/>
        <end position="117"/>
    </location>
</feature>
<gene>
    <name evidence="3" type="ORF">SSP24_78940</name>
</gene>
<evidence type="ECO:0000313" key="4">
    <source>
        <dbReference type="Proteomes" id="UP000317881"/>
    </source>
</evidence>
<protein>
    <recommendedName>
        <fullName evidence="2">Roadblock/LAMTOR2 domain-containing protein</fullName>
    </recommendedName>
</protein>
<dbReference type="PANTHER" id="PTHR36222:SF1">
    <property type="entry name" value="SERINE PROTEASE INHIBITOR RV3364C"/>
    <property type="match status" value="1"/>
</dbReference>
<accession>A0A4Y3VX10</accession>
<dbReference type="Pfam" id="PF03259">
    <property type="entry name" value="Robl_LC7"/>
    <property type="match status" value="1"/>
</dbReference>
<dbReference type="InterPro" id="IPR004942">
    <property type="entry name" value="Roadblock/LAMTOR2_dom"/>
</dbReference>
<comment type="caution">
    <text evidence="3">The sequence shown here is derived from an EMBL/GenBank/DDBJ whole genome shotgun (WGS) entry which is preliminary data.</text>
</comment>
<organism evidence="3 4">
    <name type="scientific">Streptomyces spinoverrucosus</name>
    <dbReference type="NCBI Taxonomy" id="284043"/>
    <lineage>
        <taxon>Bacteria</taxon>
        <taxon>Bacillati</taxon>
        <taxon>Actinomycetota</taxon>
        <taxon>Actinomycetes</taxon>
        <taxon>Kitasatosporales</taxon>
        <taxon>Streptomycetaceae</taxon>
        <taxon>Streptomyces</taxon>
    </lineage>
</organism>
<dbReference type="PANTHER" id="PTHR36222">
    <property type="entry name" value="SERINE PROTEASE INHIBITOR RV3364C"/>
    <property type="match status" value="1"/>
</dbReference>
<dbReference type="AlphaFoldDB" id="A0A4Y3VX10"/>
<dbReference type="SUPFAM" id="SSF103196">
    <property type="entry name" value="Roadblock/LC7 domain"/>
    <property type="match status" value="1"/>
</dbReference>
<evidence type="ECO:0000259" key="2">
    <source>
        <dbReference type="SMART" id="SM00960"/>
    </source>
</evidence>
<evidence type="ECO:0000313" key="3">
    <source>
        <dbReference type="EMBL" id="GEC10239.1"/>
    </source>
</evidence>
<feature type="region of interest" description="Disordered" evidence="1">
    <location>
        <begin position="1"/>
        <end position="20"/>
    </location>
</feature>
<evidence type="ECO:0000256" key="1">
    <source>
        <dbReference type="SAM" id="MobiDB-lite"/>
    </source>
</evidence>